<dbReference type="GO" id="GO:0009002">
    <property type="term" value="F:serine-type D-Ala-D-Ala carboxypeptidase activity"/>
    <property type="evidence" value="ECO:0007669"/>
    <property type="project" value="UniProtKB-EC"/>
</dbReference>
<evidence type="ECO:0000259" key="18">
    <source>
        <dbReference type="Pfam" id="PF00905"/>
    </source>
</evidence>
<keyword evidence="4" id="KW-1003">Cell membrane</keyword>
<dbReference type="GO" id="GO:0071555">
    <property type="term" value="P:cell wall organization"/>
    <property type="evidence" value="ECO:0007669"/>
    <property type="project" value="UniProtKB-KW"/>
</dbReference>
<keyword evidence="8" id="KW-0808">Transferase</keyword>
<dbReference type="Proteomes" id="UP000034462">
    <property type="component" value="Unassembled WGS sequence"/>
</dbReference>
<dbReference type="EMBL" id="LCPH01000001">
    <property type="protein sequence ID" value="KKU93591.1"/>
    <property type="molecule type" value="Genomic_DNA"/>
</dbReference>
<dbReference type="GO" id="GO:0009252">
    <property type="term" value="P:peptidoglycan biosynthetic process"/>
    <property type="evidence" value="ECO:0007669"/>
    <property type="project" value="UniProtKB-KW"/>
</dbReference>
<evidence type="ECO:0000313" key="20">
    <source>
        <dbReference type="EMBL" id="KKU93591.1"/>
    </source>
</evidence>
<comment type="caution">
    <text evidence="20">The sequence shown here is derived from an EMBL/GenBank/DDBJ whole genome shotgun (WGS) entry which is preliminary data.</text>
</comment>
<dbReference type="GO" id="GO:0005886">
    <property type="term" value="C:plasma membrane"/>
    <property type="evidence" value="ECO:0007669"/>
    <property type="project" value="UniProtKB-SubCell"/>
</dbReference>
<dbReference type="Gene3D" id="1.10.3810.10">
    <property type="entry name" value="Biosynthetic peptidoglycan transglycosylase-like"/>
    <property type="match status" value="1"/>
</dbReference>
<keyword evidence="7" id="KW-0328">Glycosyltransferase</keyword>
<comment type="similarity">
    <text evidence="3">In the N-terminal section; belongs to the glycosyltransferase 51 family.</text>
</comment>
<evidence type="ECO:0000313" key="21">
    <source>
        <dbReference type="Proteomes" id="UP000034462"/>
    </source>
</evidence>
<dbReference type="Gene3D" id="3.40.710.10">
    <property type="entry name" value="DD-peptidase/beta-lactamase superfamily"/>
    <property type="match status" value="1"/>
</dbReference>
<dbReference type="AlphaFoldDB" id="A0A837IPG8"/>
<keyword evidence="9" id="KW-0378">Hydrolase</keyword>
<dbReference type="InterPro" id="IPR001460">
    <property type="entry name" value="PCN-bd_Tpept"/>
</dbReference>
<keyword evidence="14" id="KW-0961">Cell wall biogenesis/degradation</keyword>
<keyword evidence="11" id="KW-0573">Peptidoglycan synthesis</keyword>
<evidence type="ECO:0000259" key="19">
    <source>
        <dbReference type="Pfam" id="PF00912"/>
    </source>
</evidence>
<feature type="domain" description="Penicillin-binding protein transpeptidase" evidence="18">
    <location>
        <begin position="349"/>
        <end position="644"/>
    </location>
</feature>
<evidence type="ECO:0000256" key="14">
    <source>
        <dbReference type="ARBA" id="ARBA00023316"/>
    </source>
</evidence>
<dbReference type="SUPFAM" id="SSF53955">
    <property type="entry name" value="Lysozyme-like"/>
    <property type="match status" value="1"/>
</dbReference>
<dbReference type="InterPro" id="IPR050396">
    <property type="entry name" value="Glycosyltr_51/Transpeptidase"/>
</dbReference>
<evidence type="ECO:0000256" key="2">
    <source>
        <dbReference type="ARBA" id="ARBA00007090"/>
    </source>
</evidence>
<evidence type="ECO:0000256" key="17">
    <source>
        <dbReference type="SAM" id="Phobius"/>
    </source>
</evidence>
<evidence type="ECO:0000256" key="1">
    <source>
        <dbReference type="ARBA" id="ARBA00004236"/>
    </source>
</evidence>
<evidence type="ECO:0000256" key="12">
    <source>
        <dbReference type="ARBA" id="ARBA00023136"/>
    </source>
</evidence>
<evidence type="ECO:0000256" key="6">
    <source>
        <dbReference type="ARBA" id="ARBA00022670"/>
    </source>
</evidence>
<evidence type="ECO:0000256" key="11">
    <source>
        <dbReference type="ARBA" id="ARBA00022984"/>
    </source>
</evidence>
<organism evidence="20 21">
    <name type="scientific">Candidatus Yanofskybacteria bacterium GW2011_GWC1_48_11</name>
    <dbReference type="NCBI Taxonomy" id="1619027"/>
    <lineage>
        <taxon>Bacteria</taxon>
        <taxon>Candidatus Yanofskyibacteriota</taxon>
    </lineage>
</organism>
<dbReference type="GO" id="GO:0006508">
    <property type="term" value="P:proteolysis"/>
    <property type="evidence" value="ECO:0007669"/>
    <property type="project" value="UniProtKB-KW"/>
</dbReference>
<evidence type="ECO:0000256" key="10">
    <source>
        <dbReference type="ARBA" id="ARBA00022960"/>
    </source>
</evidence>
<gene>
    <name evidence="20" type="ORF">UY25_C0001G0084</name>
</gene>
<reference evidence="20 21" key="1">
    <citation type="journal article" date="2015" name="Nature">
        <title>rRNA introns, odd ribosomes, and small enigmatic genomes across a large radiation of phyla.</title>
        <authorList>
            <person name="Brown C.T."/>
            <person name="Hug L.A."/>
            <person name="Thomas B.C."/>
            <person name="Sharon I."/>
            <person name="Castelle C.J."/>
            <person name="Singh A."/>
            <person name="Wilkins M.J."/>
            <person name="Williams K.H."/>
            <person name="Banfield J.F."/>
        </authorList>
    </citation>
    <scope>NUCLEOTIDE SEQUENCE [LARGE SCALE GENOMIC DNA]</scope>
</reference>
<proteinExistence type="inferred from homology"/>
<dbReference type="PANTHER" id="PTHR32282">
    <property type="entry name" value="BINDING PROTEIN TRANSPEPTIDASE, PUTATIVE-RELATED"/>
    <property type="match status" value="1"/>
</dbReference>
<keyword evidence="6" id="KW-0645">Protease</keyword>
<name>A0A837IPG8_9BACT</name>
<evidence type="ECO:0000256" key="3">
    <source>
        <dbReference type="ARBA" id="ARBA00007739"/>
    </source>
</evidence>
<dbReference type="GO" id="GO:0030288">
    <property type="term" value="C:outer membrane-bounded periplasmic space"/>
    <property type="evidence" value="ECO:0007669"/>
    <property type="project" value="TreeGrafter"/>
</dbReference>
<accession>A0A837IPG8</accession>
<dbReference type="GO" id="GO:0008360">
    <property type="term" value="P:regulation of cell shape"/>
    <property type="evidence" value="ECO:0007669"/>
    <property type="project" value="UniProtKB-KW"/>
</dbReference>
<keyword evidence="10" id="KW-0133">Cell shape</keyword>
<evidence type="ECO:0000256" key="9">
    <source>
        <dbReference type="ARBA" id="ARBA00022801"/>
    </source>
</evidence>
<evidence type="ECO:0000256" key="13">
    <source>
        <dbReference type="ARBA" id="ARBA00023268"/>
    </source>
</evidence>
<keyword evidence="17" id="KW-1133">Transmembrane helix</keyword>
<dbReference type="GO" id="GO:0008658">
    <property type="term" value="F:penicillin binding"/>
    <property type="evidence" value="ECO:0007669"/>
    <property type="project" value="InterPro"/>
</dbReference>
<dbReference type="Pfam" id="PF00912">
    <property type="entry name" value="Transgly"/>
    <property type="match status" value="1"/>
</dbReference>
<sequence length="660" mass="72630">MLRIKQATMSKSRHYKKIYQKGAPKKKWALIMLQAAVFTLLIIPVVGFGTFIYYAKDLPRPERLSEAVLAQPTKIYDRAGKVLLYEVYGEEKRQVVPLKDIPLHLQQAVIAIEDAEFYSHKGISLKGIGRAFLINLGLRESQFQKPGGSTITQQLARNSFLTKEKTIPRKIRELVLALELERRYSKEEILTFYLNQIPFGSTAYGVGAASELYFQKHPKDLTLAESAVLAALIQAPTYYSPYGPHKDTLLARKDHVLSRMVEEGFAAQEEAEAAKAEPLVFQDASITIRAPHFVLYVLDDLMKRYGEEFVREQGLRVITSLDWELQQQAEQAVKEVAQQNVAFGAHNAALVALNPRDGEILAMVGSKDWFASSYPEGCASGKDCLFDPKVNVATYRQGRQPGSAFKPFVYALAFQNGATDETVVVDEPTNFGVWGGKEYIPQNYDGRFRGEVTLRQALAQSLNIPSIKVLVDMAGVQESVDFAKTLGIGTLRDPSFYGPALVLGGGEVRLLDMASAYGVFAAEGQKTPPVAILSIQDARGNMLGKNQNTPIRVLPPEIAHLITGILSDNEARAPVFGERSLLFIPSASAPVAVKTGTTQEFRDGWTLGYTANLVVGVWAGNNDNSPTLREPGVALAAPIWNRVMTYAFASPSLRSAGITP</sequence>
<dbReference type="InterPro" id="IPR001264">
    <property type="entry name" value="Glyco_trans_51"/>
</dbReference>
<keyword evidence="12 17" id="KW-0472">Membrane</keyword>
<comment type="similarity">
    <text evidence="2">In the C-terminal section; belongs to the transpeptidase family.</text>
</comment>
<feature type="transmembrane region" description="Helical" evidence="17">
    <location>
        <begin position="28"/>
        <end position="55"/>
    </location>
</feature>
<protein>
    <submittedName>
        <fullName evidence="20">Penicillin-binding protein, 1A family</fullName>
    </submittedName>
</protein>
<dbReference type="FunFam" id="1.10.3810.10:FF:000001">
    <property type="entry name" value="Penicillin-binding protein 1A"/>
    <property type="match status" value="1"/>
</dbReference>
<evidence type="ECO:0000256" key="16">
    <source>
        <dbReference type="ARBA" id="ARBA00049902"/>
    </source>
</evidence>
<evidence type="ECO:0000256" key="5">
    <source>
        <dbReference type="ARBA" id="ARBA00022645"/>
    </source>
</evidence>
<feature type="domain" description="Glycosyl transferase family 51" evidence="19">
    <location>
        <begin position="85"/>
        <end position="260"/>
    </location>
</feature>
<keyword evidence="13" id="KW-0511">Multifunctional enzyme</keyword>
<evidence type="ECO:0000256" key="15">
    <source>
        <dbReference type="ARBA" id="ARBA00034000"/>
    </source>
</evidence>
<dbReference type="SUPFAM" id="SSF56601">
    <property type="entry name" value="beta-lactamase/transpeptidase-like"/>
    <property type="match status" value="1"/>
</dbReference>
<comment type="subcellular location">
    <subcellularLocation>
        <location evidence="1">Cell membrane</location>
    </subcellularLocation>
</comment>
<dbReference type="InterPro" id="IPR036950">
    <property type="entry name" value="PBP_transglycosylase"/>
</dbReference>
<dbReference type="PANTHER" id="PTHR32282:SF11">
    <property type="entry name" value="PENICILLIN-BINDING PROTEIN 1B"/>
    <property type="match status" value="1"/>
</dbReference>
<dbReference type="InterPro" id="IPR012338">
    <property type="entry name" value="Beta-lactam/transpept-like"/>
</dbReference>
<evidence type="ECO:0000256" key="8">
    <source>
        <dbReference type="ARBA" id="ARBA00022679"/>
    </source>
</evidence>
<keyword evidence="5" id="KW-0121">Carboxypeptidase</keyword>
<dbReference type="GO" id="GO:0008955">
    <property type="term" value="F:peptidoglycan glycosyltransferase activity"/>
    <property type="evidence" value="ECO:0007669"/>
    <property type="project" value="UniProtKB-EC"/>
</dbReference>
<evidence type="ECO:0000256" key="4">
    <source>
        <dbReference type="ARBA" id="ARBA00022475"/>
    </source>
</evidence>
<dbReference type="InterPro" id="IPR023346">
    <property type="entry name" value="Lysozyme-like_dom_sf"/>
</dbReference>
<evidence type="ECO:0000256" key="7">
    <source>
        <dbReference type="ARBA" id="ARBA00022676"/>
    </source>
</evidence>
<comment type="catalytic activity">
    <reaction evidence="16">
        <text>[GlcNAc-(1-&gt;4)-Mur2Ac(oyl-L-Ala-gamma-D-Glu-L-Lys-D-Ala-D-Ala)](n)-di-trans,octa-cis-undecaprenyl diphosphate + beta-D-GlcNAc-(1-&gt;4)-Mur2Ac(oyl-L-Ala-gamma-D-Glu-L-Lys-D-Ala-D-Ala)-di-trans,octa-cis-undecaprenyl diphosphate = [GlcNAc-(1-&gt;4)-Mur2Ac(oyl-L-Ala-gamma-D-Glu-L-Lys-D-Ala-D-Ala)](n+1)-di-trans,octa-cis-undecaprenyl diphosphate + di-trans,octa-cis-undecaprenyl diphosphate + H(+)</text>
        <dbReference type="Rhea" id="RHEA:23708"/>
        <dbReference type="Rhea" id="RHEA-COMP:9602"/>
        <dbReference type="Rhea" id="RHEA-COMP:9603"/>
        <dbReference type="ChEBI" id="CHEBI:15378"/>
        <dbReference type="ChEBI" id="CHEBI:58405"/>
        <dbReference type="ChEBI" id="CHEBI:60033"/>
        <dbReference type="ChEBI" id="CHEBI:78435"/>
        <dbReference type="EC" id="2.4.99.28"/>
    </reaction>
</comment>
<comment type="catalytic activity">
    <reaction evidence="15">
        <text>Preferential cleavage: (Ac)2-L-Lys-D-Ala-|-D-Ala. Also transpeptidation of peptidyl-alanyl moieties that are N-acyl substituents of D-alanine.</text>
        <dbReference type="EC" id="3.4.16.4"/>
    </reaction>
</comment>
<dbReference type="Pfam" id="PF00905">
    <property type="entry name" value="Transpeptidase"/>
    <property type="match status" value="1"/>
</dbReference>
<keyword evidence="17" id="KW-0812">Transmembrane</keyword>